<dbReference type="InterPro" id="IPR004875">
    <property type="entry name" value="DDE_SF_endonuclease_dom"/>
</dbReference>
<feature type="domain" description="DDE-1" evidence="1">
    <location>
        <begin position="2"/>
        <end position="78"/>
    </location>
</feature>
<dbReference type="Pfam" id="PF03184">
    <property type="entry name" value="DDE_1"/>
    <property type="match status" value="1"/>
</dbReference>
<sequence>MHIVFMPANTTSILQPTDQGVIVTFKSYYLRNTFHKATAATDGNSSDEYGQSQLNTSGKETLLWVPFKNIRDSWKEVNILRTQFGRG</sequence>
<keyword evidence="3" id="KW-1185">Reference proteome</keyword>
<reference evidence="2" key="1">
    <citation type="submission" date="2025-08" db="UniProtKB">
        <authorList>
            <consortium name="Ensembl"/>
        </authorList>
    </citation>
    <scope>IDENTIFICATION</scope>
</reference>
<dbReference type="GeneTree" id="ENSGT00990000207653"/>
<evidence type="ECO:0000313" key="3">
    <source>
        <dbReference type="Proteomes" id="UP000694544"/>
    </source>
</evidence>
<accession>A0A8C6CRR5</accession>
<dbReference type="GO" id="GO:0003676">
    <property type="term" value="F:nucleic acid binding"/>
    <property type="evidence" value="ECO:0007669"/>
    <property type="project" value="InterPro"/>
</dbReference>
<name>A0A8C6CRR5_MOSMO</name>
<dbReference type="Ensembl" id="ENSMMST00000001249.1">
    <property type="protein sequence ID" value="ENSMMSP00000001143.1"/>
    <property type="gene ID" value="ENSMMSG00000000900.1"/>
</dbReference>
<evidence type="ECO:0000259" key="1">
    <source>
        <dbReference type="Pfam" id="PF03184"/>
    </source>
</evidence>
<reference evidence="2" key="2">
    <citation type="submission" date="2025-09" db="UniProtKB">
        <authorList>
            <consortium name="Ensembl"/>
        </authorList>
    </citation>
    <scope>IDENTIFICATION</scope>
</reference>
<protein>
    <recommendedName>
        <fullName evidence="1">DDE-1 domain-containing protein</fullName>
    </recommendedName>
</protein>
<evidence type="ECO:0000313" key="2">
    <source>
        <dbReference type="Ensembl" id="ENSMMSP00000001143.1"/>
    </source>
</evidence>
<organism evidence="2 3">
    <name type="scientific">Moschus moschiferus</name>
    <name type="common">Siberian musk deer</name>
    <name type="synonym">Moschus sibiricus</name>
    <dbReference type="NCBI Taxonomy" id="68415"/>
    <lineage>
        <taxon>Eukaryota</taxon>
        <taxon>Metazoa</taxon>
        <taxon>Chordata</taxon>
        <taxon>Craniata</taxon>
        <taxon>Vertebrata</taxon>
        <taxon>Euteleostomi</taxon>
        <taxon>Mammalia</taxon>
        <taxon>Eutheria</taxon>
        <taxon>Laurasiatheria</taxon>
        <taxon>Artiodactyla</taxon>
        <taxon>Ruminantia</taxon>
        <taxon>Pecora</taxon>
        <taxon>Moschidae</taxon>
        <taxon>Moschus</taxon>
    </lineage>
</organism>
<dbReference type="Proteomes" id="UP000694544">
    <property type="component" value="Unplaced"/>
</dbReference>
<dbReference type="AlphaFoldDB" id="A0A8C6CRR5"/>
<proteinExistence type="predicted"/>